<evidence type="ECO:0000313" key="1">
    <source>
        <dbReference type="EMBL" id="RMA66091.1"/>
    </source>
</evidence>
<evidence type="ECO:0000313" key="2">
    <source>
        <dbReference type="Proteomes" id="UP000271339"/>
    </source>
</evidence>
<comment type="caution">
    <text evidence="1">The sequence shown here is derived from an EMBL/GenBank/DDBJ whole genome shotgun (WGS) entry which is preliminary data.</text>
</comment>
<dbReference type="EMBL" id="REFC01000011">
    <property type="protein sequence ID" value="RMA66091.1"/>
    <property type="molecule type" value="Genomic_DNA"/>
</dbReference>
<gene>
    <name evidence="1" type="ORF">BXY75_0510</name>
</gene>
<organism evidence="1 2">
    <name type="scientific">Ulvibacter antarcticus</name>
    <dbReference type="NCBI Taxonomy" id="442714"/>
    <lineage>
        <taxon>Bacteria</taxon>
        <taxon>Pseudomonadati</taxon>
        <taxon>Bacteroidota</taxon>
        <taxon>Flavobacteriia</taxon>
        <taxon>Flavobacteriales</taxon>
        <taxon>Flavobacteriaceae</taxon>
        <taxon>Ulvibacter</taxon>
    </lineage>
</organism>
<dbReference type="AlphaFoldDB" id="A0A3L9YZF3"/>
<proteinExistence type="predicted"/>
<dbReference type="Proteomes" id="UP000271339">
    <property type="component" value="Unassembled WGS sequence"/>
</dbReference>
<reference evidence="1 2" key="1">
    <citation type="submission" date="2018-10" db="EMBL/GenBank/DDBJ databases">
        <title>Genomic Encyclopedia of Archaeal and Bacterial Type Strains, Phase II (KMG-II): from individual species to whole genera.</title>
        <authorList>
            <person name="Goeker M."/>
        </authorList>
    </citation>
    <scope>NUCLEOTIDE SEQUENCE [LARGE SCALE GENOMIC DNA]</scope>
    <source>
        <strain evidence="1 2">DSM 23424</strain>
    </source>
</reference>
<dbReference type="OrthoDB" id="1447688at2"/>
<sequence length="91" mass="10871">MKNEDKKIYLLKVECSAVEINKHRKKKTVRKIEKKYVFRSLDSLNDKIENLNGSIPVYEETLTRNWITQFTSYLKKYGDSCKESYQAMLRT</sequence>
<name>A0A3L9YZF3_9FLAO</name>
<keyword evidence="2" id="KW-1185">Reference proteome</keyword>
<accession>A0A3L9YZF3</accession>
<protein>
    <submittedName>
        <fullName evidence="1">Uncharacterized protein</fullName>
    </submittedName>
</protein>
<dbReference type="RefSeq" id="WP_121906105.1">
    <property type="nucleotide sequence ID" value="NZ_REFC01000011.1"/>
</dbReference>